<feature type="domain" description="STAS" evidence="1">
    <location>
        <begin position="200"/>
        <end position="291"/>
    </location>
</feature>
<gene>
    <name evidence="2" type="ORF">Airi01_090290</name>
</gene>
<dbReference type="Pfam" id="PF14417">
    <property type="entry name" value="MEDS"/>
    <property type="match status" value="1"/>
</dbReference>
<sequence>MGIRITAQPVGEIRPGDHAAFPFATPAEQAQVIGPFLKDGLAARQKVIYVGEAGHRRLPGLGGRPDADRFVRTGQLRVIPSGAVCLPQGHLDPDRMLAVIGREITEAAEQGYPAVRLTADMSWALRQSGAYPLMLACEARFAEAVAAEPAVMAICQLDRSRCSADQLRALTGTHRLRVTANPEFDDGVLRITRSHAPDGLRLAGELDTARQAPLLTALTSVGRATTDTHLDFAEVRFLDLGILSLLVTYALRISPGRRLILDDLPPDVAGLIQTLGWRHLPGLARGRSRPS</sequence>
<dbReference type="EMBL" id="BSTJ01000016">
    <property type="protein sequence ID" value="GLY80762.1"/>
    <property type="molecule type" value="Genomic_DNA"/>
</dbReference>
<name>A0A9W6RVA2_9ACTN</name>
<dbReference type="SUPFAM" id="SSF52091">
    <property type="entry name" value="SpoIIaa-like"/>
    <property type="match status" value="1"/>
</dbReference>
<protein>
    <recommendedName>
        <fullName evidence="1">STAS domain-containing protein</fullName>
    </recommendedName>
</protein>
<evidence type="ECO:0000313" key="3">
    <source>
        <dbReference type="Proteomes" id="UP001165135"/>
    </source>
</evidence>
<dbReference type="InterPro" id="IPR036513">
    <property type="entry name" value="STAS_dom_sf"/>
</dbReference>
<dbReference type="InterPro" id="IPR025847">
    <property type="entry name" value="MEDS_domain"/>
</dbReference>
<reference evidence="2" key="1">
    <citation type="submission" date="2023-03" db="EMBL/GenBank/DDBJ databases">
        <title>Actinoallomurus iriomotensis NBRC 103681.</title>
        <authorList>
            <person name="Ichikawa N."/>
            <person name="Sato H."/>
            <person name="Tonouchi N."/>
        </authorList>
    </citation>
    <scope>NUCLEOTIDE SEQUENCE</scope>
    <source>
        <strain evidence="2">NBRC 103681</strain>
    </source>
</reference>
<evidence type="ECO:0000313" key="2">
    <source>
        <dbReference type="EMBL" id="GLY80762.1"/>
    </source>
</evidence>
<evidence type="ECO:0000259" key="1">
    <source>
        <dbReference type="PROSITE" id="PS50801"/>
    </source>
</evidence>
<dbReference type="InterPro" id="IPR002645">
    <property type="entry name" value="STAS_dom"/>
</dbReference>
<proteinExistence type="predicted"/>
<dbReference type="AlphaFoldDB" id="A0A9W6RVA2"/>
<dbReference type="Pfam" id="PF13466">
    <property type="entry name" value="STAS_2"/>
    <property type="match status" value="1"/>
</dbReference>
<organism evidence="2 3">
    <name type="scientific">Actinoallomurus iriomotensis</name>
    <dbReference type="NCBI Taxonomy" id="478107"/>
    <lineage>
        <taxon>Bacteria</taxon>
        <taxon>Bacillati</taxon>
        <taxon>Actinomycetota</taxon>
        <taxon>Actinomycetes</taxon>
        <taxon>Streptosporangiales</taxon>
        <taxon>Thermomonosporaceae</taxon>
        <taxon>Actinoallomurus</taxon>
    </lineage>
</organism>
<accession>A0A9W6RVA2</accession>
<dbReference type="Gene3D" id="3.30.750.24">
    <property type="entry name" value="STAS domain"/>
    <property type="match status" value="1"/>
</dbReference>
<dbReference type="InterPro" id="IPR058548">
    <property type="entry name" value="MlaB-like_STAS"/>
</dbReference>
<comment type="caution">
    <text evidence="2">The sequence shown here is derived from an EMBL/GenBank/DDBJ whole genome shotgun (WGS) entry which is preliminary data.</text>
</comment>
<dbReference type="PROSITE" id="PS50801">
    <property type="entry name" value="STAS"/>
    <property type="match status" value="1"/>
</dbReference>
<dbReference type="Proteomes" id="UP001165135">
    <property type="component" value="Unassembled WGS sequence"/>
</dbReference>